<comment type="caution">
    <text evidence="1">The sequence shown here is derived from an EMBL/GenBank/DDBJ whole genome shotgun (WGS) entry which is preliminary data.</text>
</comment>
<dbReference type="EMBL" id="BPLR01006272">
    <property type="protein sequence ID" value="GIY08629.1"/>
    <property type="molecule type" value="Genomic_DNA"/>
</dbReference>
<dbReference type="Proteomes" id="UP001054945">
    <property type="component" value="Unassembled WGS sequence"/>
</dbReference>
<name>A0AAV4QH09_CAEEX</name>
<reference evidence="1 2" key="1">
    <citation type="submission" date="2021-06" db="EMBL/GenBank/DDBJ databases">
        <title>Caerostris extrusa draft genome.</title>
        <authorList>
            <person name="Kono N."/>
            <person name="Arakawa K."/>
        </authorList>
    </citation>
    <scope>NUCLEOTIDE SEQUENCE [LARGE SCALE GENOMIC DNA]</scope>
</reference>
<evidence type="ECO:0008006" key="3">
    <source>
        <dbReference type="Google" id="ProtNLM"/>
    </source>
</evidence>
<accession>A0AAV4QH09</accession>
<protein>
    <recommendedName>
        <fullName evidence="3">Secreted protein</fullName>
    </recommendedName>
</protein>
<proteinExistence type="predicted"/>
<dbReference type="AlphaFoldDB" id="A0AAV4QH09"/>
<gene>
    <name evidence="1" type="ORF">CEXT_576291</name>
</gene>
<evidence type="ECO:0000313" key="2">
    <source>
        <dbReference type="Proteomes" id="UP001054945"/>
    </source>
</evidence>
<evidence type="ECO:0000313" key="1">
    <source>
        <dbReference type="EMBL" id="GIY08629.1"/>
    </source>
</evidence>
<keyword evidence="2" id="KW-1185">Reference proteome</keyword>
<organism evidence="1 2">
    <name type="scientific">Caerostris extrusa</name>
    <name type="common">Bark spider</name>
    <name type="synonym">Caerostris bankana</name>
    <dbReference type="NCBI Taxonomy" id="172846"/>
    <lineage>
        <taxon>Eukaryota</taxon>
        <taxon>Metazoa</taxon>
        <taxon>Ecdysozoa</taxon>
        <taxon>Arthropoda</taxon>
        <taxon>Chelicerata</taxon>
        <taxon>Arachnida</taxon>
        <taxon>Araneae</taxon>
        <taxon>Araneomorphae</taxon>
        <taxon>Entelegynae</taxon>
        <taxon>Araneoidea</taxon>
        <taxon>Araneidae</taxon>
        <taxon>Caerostris</taxon>
    </lineage>
</organism>
<sequence length="69" mass="7813">MATRRQKANSEMSANSMACASSFYILLALLDTSSSLWSAPCRQRHITCVSTNPKPRTYFLQVERLSRQT</sequence>